<keyword evidence="7 13" id="KW-0653">Protein transport</keyword>
<dbReference type="Pfam" id="PF02096">
    <property type="entry name" value="60KD_IMP"/>
    <property type="match status" value="1"/>
</dbReference>
<feature type="domain" description="Membrane insertase YidC N-terminal" evidence="16">
    <location>
        <begin position="89"/>
        <end position="362"/>
    </location>
</feature>
<keyword evidence="18" id="KW-1185">Reference proteome</keyword>
<evidence type="ECO:0000256" key="7">
    <source>
        <dbReference type="ARBA" id="ARBA00022927"/>
    </source>
</evidence>
<evidence type="ECO:0000256" key="13">
    <source>
        <dbReference type="HAMAP-Rule" id="MF_01810"/>
    </source>
</evidence>
<dbReference type="NCBIfam" id="NF002353">
    <property type="entry name" value="PRK01318.1-4"/>
    <property type="match status" value="1"/>
</dbReference>
<dbReference type="NCBIfam" id="TIGR03592">
    <property type="entry name" value="yidC_oxa1_cterm"/>
    <property type="match status" value="1"/>
</dbReference>
<evidence type="ECO:0000313" key="18">
    <source>
        <dbReference type="Proteomes" id="UP000782554"/>
    </source>
</evidence>
<name>A0ABS7JT35_9SPHN</name>
<evidence type="ECO:0000256" key="8">
    <source>
        <dbReference type="ARBA" id="ARBA00022989"/>
    </source>
</evidence>
<comment type="similarity">
    <text evidence="2 13">Belongs to the OXA1/ALB3/YidC family. Type 1 subfamily.</text>
</comment>
<dbReference type="HAMAP" id="MF_01810">
    <property type="entry name" value="YidC_type1"/>
    <property type="match status" value="1"/>
</dbReference>
<evidence type="ECO:0000256" key="6">
    <source>
        <dbReference type="ARBA" id="ARBA00022692"/>
    </source>
</evidence>
<feature type="domain" description="Membrane insertase YidC/Oxa/ALB C-terminal" evidence="15">
    <location>
        <begin position="373"/>
        <end position="572"/>
    </location>
</feature>
<keyword evidence="4 13" id="KW-0813">Transport</keyword>
<evidence type="ECO:0000256" key="1">
    <source>
        <dbReference type="ARBA" id="ARBA00004429"/>
    </source>
</evidence>
<dbReference type="PRINTS" id="PR01900">
    <property type="entry name" value="YIDCPROTEIN"/>
</dbReference>
<dbReference type="CDD" id="cd19961">
    <property type="entry name" value="EcYidC-like_peri"/>
    <property type="match status" value="1"/>
</dbReference>
<sequence>MDNHRNLIVAIALSFLLLVGWNSAMDYFYPQPDAPAAGKVDTPTEQAATADDASQAEATQHTRTGGLVDPELRALEKADLKTALASADRLPIDGPRVAGSINLKGGVLDDVVLKDHMEGTGKDSQPVRLFSPNGTPAQQFAQFGWVGSNLKVPGPDTLWQADGKALTVTTPVTLSWDNGEGLVFRIRYAIDDNYMFTATQSVANTGANPVVLQPFGLVNRTSRTASQDLWIAHSGPIGVFGDAADYDVDYDDVDEAGRVTPEGRTSWAGFTDIYWLAALVPQDATAPETTFRALGDETYRADMIYQPETIAPGQAMTRTSRLYAGAKESVVLDSYEDAGLQKFGLAIDWGWFRWFEKPFLWLLRNIYELVGNFGIAIMILTLIVRGAMFPVAQKGFASMASMKAIQPKMKAIQEKHKDDKQLQQQKIMELYKTEKVNPVAGCLPMLLQIPVFFALYKVLVLGIEMRHREFLWIKDLAAPDPANLANALSLVGIQVPQFLMIVFGLGVLAVMLGFTMWLTFKLNPSAMDPMQQQIFNIMPWILMFVMAPFAAGLLLYWVTSNVLTLAQQKYLYSKHPQMRAMIEEEKAKKAAEAAAKAG</sequence>
<evidence type="ECO:0000256" key="3">
    <source>
        <dbReference type="ARBA" id="ARBA00015325"/>
    </source>
</evidence>
<dbReference type="InterPro" id="IPR019998">
    <property type="entry name" value="Membr_insert_YidC"/>
</dbReference>
<feature type="region of interest" description="Disordered" evidence="14">
    <location>
        <begin position="36"/>
        <end position="66"/>
    </location>
</feature>
<comment type="subcellular location">
    <subcellularLocation>
        <location evidence="1">Cell inner membrane</location>
        <topology evidence="1">Multi-pass membrane protein</topology>
    </subcellularLocation>
    <subcellularLocation>
        <location evidence="13">Cell membrane</location>
        <topology evidence="13">Multi-pass membrane protein</topology>
    </subcellularLocation>
</comment>
<organism evidence="17 18">
    <name type="scientific">Qipengyuania mesophila</name>
    <dbReference type="NCBI Taxonomy" id="2867246"/>
    <lineage>
        <taxon>Bacteria</taxon>
        <taxon>Pseudomonadati</taxon>
        <taxon>Pseudomonadota</taxon>
        <taxon>Alphaproteobacteria</taxon>
        <taxon>Sphingomonadales</taxon>
        <taxon>Erythrobacteraceae</taxon>
        <taxon>Qipengyuania</taxon>
    </lineage>
</organism>
<reference evidence="17 18" key="1">
    <citation type="submission" date="2021-08" db="EMBL/GenBank/DDBJ databases">
        <title>Comparative Genomics Analysis of the Genus Qipengyuania Reveals Extensive Genetic Diversity and Metabolic Versatility, Including the Description of Fifteen Novel Species.</title>
        <authorList>
            <person name="Liu Y."/>
        </authorList>
    </citation>
    <scope>NUCLEOTIDE SEQUENCE [LARGE SCALE GENOMIC DNA]</scope>
    <source>
        <strain evidence="17 18">YG27</strain>
    </source>
</reference>
<dbReference type="PANTHER" id="PTHR12428:SF65">
    <property type="entry name" value="CYTOCHROME C OXIDASE ASSEMBLY PROTEIN COX18, MITOCHONDRIAL"/>
    <property type="match status" value="1"/>
</dbReference>
<dbReference type="CDD" id="cd20070">
    <property type="entry name" value="5TM_YidC_Alb3"/>
    <property type="match status" value="1"/>
</dbReference>
<dbReference type="PRINTS" id="PR00701">
    <property type="entry name" value="60KDINNERMP"/>
</dbReference>
<dbReference type="InterPro" id="IPR038221">
    <property type="entry name" value="YidC_periplasmic_sf"/>
</dbReference>
<dbReference type="InterPro" id="IPR001708">
    <property type="entry name" value="YidC/ALB3/OXA1/COX18"/>
</dbReference>
<keyword evidence="9 13" id="KW-0472">Membrane</keyword>
<feature type="transmembrane region" description="Helical" evidence="13">
    <location>
        <begin position="498"/>
        <end position="520"/>
    </location>
</feature>
<accession>A0ABS7JT35</accession>
<keyword evidence="5 13" id="KW-1003">Cell membrane</keyword>
<dbReference type="PANTHER" id="PTHR12428">
    <property type="entry name" value="OXA1"/>
    <property type="match status" value="1"/>
</dbReference>
<dbReference type="Proteomes" id="UP000782554">
    <property type="component" value="Unassembled WGS sequence"/>
</dbReference>
<evidence type="ECO:0000256" key="11">
    <source>
        <dbReference type="ARBA" id="ARBA00033245"/>
    </source>
</evidence>
<evidence type="ECO:0000256" key="5">
    <source>
        <dbReference type="ARBA" id="ARBA00022475"/>
    </source>
</evidence>
<keyword evidence="10 13" id="KW-0143">Chaperone</keyword>
<dbReference type="InterPro" id="IPR028053">
    <property type="entry name" value="Membr_insert_YidC_N"/>
</dbReference>
<comment type="caution">
    <text evidence="13">Lacks conserved residue(s) required for the propagation of feature annotation.</text>
</comment>
<comment type="function">
    <text evidence="13">Required for the insertion and/or proper folding and/or complex formation of integral membrane proteins into the membrane. Involved in integration of membrane proteins that insert both dependently and independently of the Sec translocase complex, as well as at least some lipoproteins. Aids folding of multispanning membrane proteins.</text>
</comment>
<evidence type="ECO:0000256" key="12">
    <source>
        <dbReference type="ARBA" id="ARBA00033342"/>
    </source>
</evidence>
<dbReference type="NCBIfam" id="TIGR03593">
    <property type="entry name" value="yidC_nterm"/>
    <property type="match status" value="1"/>
</dbReference>
<feature type="transmembrane region" description="Helical" evidence="13">
    <location>
        <begin position="540"/>
        <end position="558"/>
    </location>
</feature>
<evidence type="ECO:0000256" key="10">
    <source>
        <dbReference type="ARBA" id="ARBA00023186"/>
    </source>
</evidence>
<evidence type="ECO:0000256" key="9">
    <source>
        <dbReference type="ARBA" id="ARBA00023136"/>
    </source>
</evidence>
<dbReference type="RefSeq" id="WP_221601329.1">
    <property type="nucleotide sequence ID" value="NZ_JAIGNU010000001.1"/>
</dbReference>
<keyword evidence="8 13" id="KW-1133">Transmembrane helix</keyword>
<dbReference type="InterPro" id="IPR047196">
    <property type="entry name" value="YidC_ALB_C"/>
</dbReference>
<gene>
    <name evidence="13 17" type="primary">yidC</name>
    <name evidence="17" type="ORF">K3181_04755</name>
</gene>
<evidence type="ECO:0000256" key="14">
    <source>
        <dbReference type="SAM" id="MobiDB-lite"/>
    </source>
</evidence>
<comment type="caution">
    <text evidence="17">The sequence shown here is derived from an EMBL/GenBank/DDBJ whole genome shotgun (WGS) entry which is preliminary data.</text>
</comment>
<feature type="compositionally biased region" description="Low complexity" evidence="14">
    <location>
        <begin position="44"/>
        <end position="59"/>
    </location>
</feature>
<protein>
    <recommendedName>
        <fullName evidence="3 13">Membrane protein insertase YidC</fullName>
    </recommendedName>
    <alternativeName>
        <fullName evidence="12 13">Foldase YidC</fullName>
    </alternativeName>
    <alternativeName>
        <fullName evidence="11 13">Membrane integrase YidC</fullName>
    </alternativeName>
    <alternativeName>
        <fullName evidence="13">Membrane protein YidC</fullName>
    </alternativeName>
</protein>
<evidence type="ECO:0000256" key="4">
    <source>
        <dbReference type="ARBA" id="ARBA00022448"/>
    </source>
</evidence>
<evidence type="ECO:0000313" key="17">
    <source>
        <dbReference type="EMBL" id="MBX7500743.1"/>
    </source>
</evidence>
<dbReference type="InterPro" id="IPR028055">
    <property type="entry name" value="YidC/Oxa/ALB_C"/>
</dbReference>
<feature type="transmembrane region" description="Helical" evidence="13">
    <location>
        <begin position="373"/>
        <end position="392"/>
    </location>
</feature>
<evidence type="ECO:0000259" key="16">
    <source>
        <dbReference type="Pfam" id="PF14849"/>
    </source>
</evidence>
<dbReference type="Gene3D" id="2.70.98.90">
    <property type="match status" value="1"/>
</dbReference>
<comment type="subunit">
    <text evidence="13">Interacts with the Sec translocase complex via SecD. Specifically interacts with transmembrane segments of nascent integral membrane proteins during membrane integration.</text>
</comment>
<proteinExistence type="inferred from homology"/>
<dbReference type="Pfam" id="PF14849">
    <property type="entry name" value="YidC_periplas"/>
    <property type="match status" value="1"/>
</dbReference>
<keyword evidence="6 13" id="KW-0812">Transmembrane</keyword>
<evidence type="ECO:0000256" key="2">
    <source>
        <dbReference type="ARBA" id="ARBA00010527"/>
    </source>
</evidence>
<evidence type="ECO:0000259" key="15">
    <source>
        <dbReference type="Pfam" id="PF02096"/>
    </source>
</evidence>
<dbReference type="EMBL" id="JAIGNU010000001">
    <property type="protein sequence ID" value="MBX7500743.1"/>
    <property type="molecule type" value="Genomic_DNA"/>
</dbReference>